<dbReference type="Proteomes" id="UP000655868">
    <property type="component" value="Unassembled WGS sequence"/>
</dbReference>
<feature type="transmembrane region" description="Helical" evidence="1">
    <location>
        <begin position="65"/>
        <end position="83"/>
    </location>
</feature>
<name>A0A934NRB3_9NOCA</name>
<keyword evidence="1" id="KW-0472">Membrane</keyword>
<dbReference type="PANTHER" id="PTHR37314">
    <property type="entry name" value="SLR0142 PROTEIN"/>
    <property type="match status" value="1"/>
</dbReference>
<organism evidence="2 3">
    <name type="scientific">Antrihabitans stalagmiti</name>
    <dbReference type="NCBI Taxonomy" id="2799499"/>
    <lineage>
        <taxon>Bacteria</taxon>
        <taxon>Bacillati</taxon>
        <taxon>Actinomycetota</taxon>
        <taxon>Actinomycetes</taxon>
        <taxon>Mycobacteriales</taxon>
        <taxon>Nocardiaceae</taxon>
        <taxon>Antrihabitans</taxon>
    </lineage>
</organism>
<proteinExistence type="predicted"/>
<evidence type="ECO:0000313" key="3">
    <source>
        <dbReference type="Proteomes" id="UP000655868"/>
    </source>
</evidence>
<feature type="transmembrane region" description="Helical" evidence="1">
    <location>
        <begin position="202"/>
        <end position="221"/>
    </location>
</feature>
<dbReference type="RefSeq" id="WP_199704621.1">
    <property type="nucleotide sequence ID" value="NZ_JAEMNV010000004.1"/>
</dbReference>
<accession>A0A934NRB3</accession>
<evidence type="ECO:0000313" key="2">
    <source>
        <dbReference type="EMBL" id="MBJ8339832.1"/>
    </source>
</evidence>
<dbReference type="AlphaFoldDB" id="A0A934NRB3"/>
<comment type="caution">
    <text evidence="2">The sequence shown here is derived from an EMBL/GenBank/DDBJ whole genome shotgun (WGS) entry which is preliminary data.</text>
</comment>
<keyword evidence="3" id="KW-1185">Reference proteome</keyword>
<reference evidence="2" key="1">
    <citation type="submission" date="2020-12" db="EMBL/GenBank/DDBJ databases">
        <title>Antrihabitans popcorni sp. nov. and Antrihabitans auranticaus sp. nov., isolated from a larva cave.</title>
        <authorList>
            <person name="Lee S.D."/>
            <person name="Kim I.S."/>
        </authorList>
    </citation>
    <scope>NUCLEOTIDE SEQUENCE</scope>
    <source>
        <strain evidence="2">YC3-6</strain>
    </source>
</reference>
<dbReference type="PANTHER" id="PTHR37314:SF4">
    <property type="entry name" value="UPF0700 TRANSMEMBRANE PROTEIN YOAK"/>
    <property type="match status" value="1"/>
</dbReference>
<dbReference type="InterPro" id="IPR010699">
    <property type="entry name" value="DUF1275"/>
</dbReference>
<protein>
    <submittedName>
        <fullName evidence="2">DUF1275 domain-containing protein</fullName>
    </submittedName>
</protein>
<feature type="transmembrane region" description="Helical" evidence="1">
    <location>
        <begin position="126"/>
        <end position="155"/>
    </location>
</feature>
<gene>
    <name evidence="2" type="ORF">JGU71_13130</name>
</gene>
<keyword evidence="1" id="KW-0812">Transmembrane</keyword>
<feature type="transmembrane region" description="Helical" evidence="1">
    <location>
        <begin position="176"/>
        <end position="196"/>
    </location>
</feature>
<sequence length="227" mass="24277">MSEPTERPPKTSTSLRFALLLTAASGFLDAYTYISRGGVFANAQTGNVILLGVDLSEQRWHSALAHLWPILAFIVGVAIANWLKSERALDRIDHPIRWAMLGQVIVLAAVGFVPSHVPNAVVTIPIAFVAAIQIGLFRIVGDLAFIAIATTGNLMRFTESGYAVFVEKKRESRRAMGIYAAIITAFAGGAAVGAVATEQLGVTAAWIPAALLAATLALFYVDDRQAR</sequence>
<dbReference type="Pfam" id="PF06912">
    <property type="entry name" value="DUF1275"/>
    <property type="match status" value="1"/>
</dbReference>
<keyword evidence="1" id="KW-1133">Transmembrane helix</keyword>
<feature type="transmembrane region" description="Helical" evidence="1">
    <location>
        <begin position="95"/>
        <end position="114"/>
    </location>
</feature>
<dbReference type="EMBL" id="JAEMNV010000004">
    <property type="protein sequence ID" value="MBJ8339832.1"/>
    <property type="molecule type" value="Genomic_DNA"/>
</dbReference>
<evidence type="ECO:0000256" key="1">
    <source>
        <dbReference type="SAM" id="Phobius"/>
    </source>
</evidence>